<dbReference type="PROSITE" id="PS50850">
    <property type="entry name" value="MFS"/>
    <property type="match status" value="1"/>
</dbReference>
<dbReference type="GO" id="GO:0022857">
    <property type="term" value="F:transmembrane transporter activity"/>
    <property type="evidence" value="ECO:0007669"/>
    <property type="project" value="InterPro"/>
</dbReference>
<feature type="transmembrane region" description="Helical" evidence="8">
    <location>
        <begin position="417"/>
        <end position="436"/>
    </location>
</feature>
<organism evidence="10 11">
    <name type="scientific">Trichosporon asahii var. asahii (strain ATCC 90039 / CBS 2479 / JCM 2466 / KCTC 7840 / NBRC 103889/ NCYC 2677 / UAMH 7654)</name>
    <name type="common">Yeast</name>
    <dbReference type="NCBI Taxonomy" id="1186058"/>
    <lineage>
        <taxon>Eukaryota</taxon>
        <taxon>Fungi</taxon>
        <taxon>Dikarya</taxon>
        <taxon>Basidiomycota</taxon>
        <taxon>Agaricomycotina</taxon>
        <taxon>Tremellomycetes</taxon>
        <taxon>Trichosporonales</taxon>
        <taxon>Trichosporonaceae</taxon>
        <taxon>Trichosporon</taxon>
    </lineage>
</organism>
<evidence type="ECO:0000259" key="9">
    <source>
        <dbReference type="PROSITE" id="PS50850"/>
    </source>
</evidence>
<evidence type="ECO:0000256" key="4">
    <source>
        <dbReference type="ARBA" id="ARBA00022692"/>
    </source>
</evidence>
<evidence type="ECO:0000256" key="7">
    <source>
        <dbReference type="SAM" id="MobiDB-lite"/>
    </source>
</evidence>
<sequence length="532" mass="58144">MSIPHNGLRDPEKETKDDYDARVGSIDQGFRDEHTAYGVAVDEKGHTVLEGTFDPVYEAKARVLNRAIQDIGMGAYQWQLFVVIGFGWASDNMMPIVTSLILPVIAKEFNPVHKEFLPLAQNLGLLAGAVFWGLGADVIGRKIGFNLTLGITAVFAMIAASSPNFAAIAVFDALWSFGVGGNLPIDSAIFLEFLPASHQYLLTVLSVDWALAQVVATLIAWPLLGTLTCSDAETCTRSQNMGWRWYVITMGGILLIMFIIRFIFFHIYESPKFLMGKGKEEEAVRVVHEVARRNGKTVNLTVDDLKACEPEGYVGRTDATEALRRSLLKRVNMSHVRSLFSTPRIAFSTSMIMLIWLIIGLAYPLYNGFLPLLVSNSGSSTYITYRNMLIIAVLGVPGAIIGAILSEWRFMGRKGVLAMSTALTGVFLLCNTTARTNPNAQLGWNCAYNFFSTICYAILYAYTPEVFPTFSRGTGNALTASCNRVMGVMAPVIGIYAKAGTWVPVYAAGAMFIAAGLLALILPFESRGKASL</sequence>
<dbReference type="AlphaFoldDB" id="J5T538"/>
<evidence type="ECO:0000313" key="11">
    <source>
        <dbReference type="Proteomes" id="UP000002748"/>
    </source>
</evidence>
<evidence type="ECO:0000256" key="5">
    <source>
        <dbReference type="ARBA" id="ARBA00022989"/>
    </source>
</evidence>
<dbReference type="GeneID" id="25985216"/>
<evidence type="ECO:0000256" key="3">
    <source>
        <dbReference type="ARBA" id="ARBA00022448"/>
    </source>
</evidence>
<feature type="transmembrane region" description="Helical" evidence="8">
    <location>
        <begin position="143"/>
        <end position="161"/>
    </location>
</feature>
<dbReference type="PANTHER" id="PTHR23511:SF12">
    <property type="entry name" value="TRANSPORTER, PUTATIVE (AFU_ORTHOLOGUE AFUA_7G01740)-RELATED"/>
    <property type="match status" value="1"/>
</dbReference>
<dbReference type="InterPro" id="IPR011701">
    <property type="entry name" value="MFS"/>
</dbReference>
<name>J5T538_TRIAS</name>
<feature type="transmembrane region" description="Helical" evidence="8">
    <location>
        <begin position="385"/>
        <end position="405"/>
    </location>
</feature>
<feature type="transmembrane region" description="Helical" evidence="8">
    <location>
        <begin position="201"/>
        <end position="223"/>
    </location>
</feature>
<feature type="transmembrane region" description="Helical" evidence="8">
    <location>
        <begin position="80"/>
        <end position="106"/>
    </location>
</feature>
<evidence type="ECO:0000313" key="10">
    <source>
        <dbReference type="EMBL" id="EJT49221.1"/>
    </source>
</evidence>
<feature type="transmembrane region" description="Helical" evidence="8">
    <location>
        <begin position="345"/>
        <end position="365"/>
    </location>
</feature>
<dbReference type="Proteomes" id="UP000002748">
    <property type="component" value="Unassembled WGS sequence"/>
</dbReference>
<dbReference type="GO" id="GO:0016020">
    <property type="term" value="C:membrane"/>
    <property type="evidence" value="ECO:0007669"/>
    <property type="project" value="UniProtKB-SubCell"/>
</dbReference>
<dbReference type="InterPro" id="IPR036259">
    <property type="entry name" value="MFS_trans_sf"/>
</dbReference>
<dbReference type="SUPFAM" id="SSF103473">
    <property type="entry name" value="MFS general substrate transporter"/>
    <property type="match status" value="1"/>
</dbReference>
<feature type="transmembrane region" description="Helical" evidence="8">
    <location>
        <begin position="442"/>
        <end position="463"/>
    </location>
</feature>
<proteinExistence type="inferred from homology"/>
<keyword evidence="6 8" id="KW-0472">Membrane</keyword>
<gene>
    <name evidence="10" type="ORF">A1Q1_01702</name>
</gene>
<evidence type="ECO:0000256" key="1">
    <source>
        <dbReference type="ARBA" id="ARBA00004141"/>
    </source>
</evidence>
<dbReference type="FunFam" id="1.20.1250.20:FF:000171">
    <property type="entry name" value="MFS general substrate transporter"/>
    <property type="match status" value="1"/>
</dbReference>
<feature type="transmembrane region" description="Helical" evidence="8">
    <location>
        <begin position="118"/>
        <end position="136"/>
    </location>
</feature>
<dbReference type="HOGENOM" id="CLU_001265_52_2_1"/>
<dbReference type="CDD" id="cd17316">
    <property type="entry name" value="MFS_SV2_like"/>
    <property type="match status" value="1"/>
</dbReference>
<comment type="similarity">
    <text evidence="2">Belongs to the major facilitator superfamily.</text>
</comment>
<feature type="domain" description="Major facilitator superfamily (MFS) profile" evidence="9">
    <location>
        <begin position="80"/>
        <end position="527"/>
    </location>
</feature>
<dbReference type="EMBL" id="ALBS01000177">
    <property type="protein sequence ID" value="EJT49221.1"/>
    <property type="molecule type" value="Genomic_DNA"/>
</dbReference>
<feature type="transmembrane region" description="Helical" evidence="8">
    <location>
        <begin position="503"/>
        <end position="524"/>
    </location>
</feature>
<dbReference type="VEuPathDB" id="FungiDB:A1Q1_01702"/>
<evidence type="ECO:0000256" key="2">
    <source>
        <dbReference type="ARBA" id="ARBA00008335"/>
    </source>
</evidence>
<evidence type="ECO:0000256" key="8">
    <source>
        <dbReference type="SAM" id="Phobius"/>
    </source>
</evidence>
<dbReference type="Gene3D" id="1.20.1250.20">
    <property type="entry name" value="MFS general substrate transporter like domains"/>
    <property type="match status" value="1"/>
</dbReference>
<dbReference type="OrthoDB" id="3936150at2759"/>
<dbReference type="Pfam" id="PF07690">
    <property type="entry name" value="MFS_1"/>
    <property type="match status" value="1"/>
</dbReference>
<keyword evidence="3" id="KW-0813">Transport</keyword>
<dbReference type="PANTHER" id="PTHR23511">
    <property type="entry name" value="SYNAPTIC VESICLE GLYCOPROTEIN 2"/>
    <property type="match status" value="1"/>
</dbReference>
<reference evidence="10 11" key="1">
    <citation type="journal article" date="2012" name="Eukaryot. Cell">
        <title>Draft genome sequence of CBS 2479, the standard type strain of Trichosporon asahii.</title>
        <authorList>
            <person name="Yang R.Y."/>
            <person name="Li H.T."/>
            <person name="Zhu H."/>
            <person name="Zhou G.P."/>
            <person name="Wang M."/>
            <person name="Wang L."/>
        </authorList>
    </citation>
    <scope>NUCLEOTIDE SEQUENCE [LARGE SCALE GENOMIC DNA]</scope>
    <source>
        <strain evidence="11">ATCC 90039 / CBS 2479 / JCM 2466 / KCTC 7840 / NCYC 2677 / UAMH 7654</strain>
    </source>
</reference>
<dbReference type="InterPro" id="IPR020846">
    <property type="entry name" value="MFS_dom"/>
</dbReference>
<feature type="transmembrane region" description="Helical" evidence="8">
    <location>
        <begin position="243"/>
        <end position="268"/>
    </location>
</feature>
<accession>J5T538</accession>
<keyword evidence="5 8" id="KW-1133">Transmembrane helix</keyword>
<dbReference type="RefSeq" id="XP_014180216.1">
    <property type="nucleotide sequence ID" value="XM_014324741.1"/>
</dbReference>
<evidence type="ECO:0000256" key="6">
    <source>
        <dbReference type="ARBA" id="ARBA00023136"/>
    </source>
</evidence>
<keyword evidence="4 8" id="KW-0812">Transmembrane</keyword>
<dbReference type="KEGG" id="tasa:A1Q1_01702"/>
<protein>
    <recommendedName>
        <fullName evidence="9">Major facilitator superfamily (MFS) profile domain-containing protein</fullName>
    </recommendedName>
</protein>
<feature type="region of interest" description="Disordered" evidence="7">
    <location>
        <begin position="1"/>
        <end position="20"/>
    </location>
</feature>
<comment type="caution">
    <text evidence="10">The sequence shown here is derived from an EMBL/GenBank/DDBJ whole genome shotgun (WGS) entry which is preliminary data.</text>
</comment>
<comment type="subcellular location">
    <subcellularLocation>
        <location evidence="1">Membrane</location>
        <topology evidence="1">Multi-pass membrane protein</topology>
    </subcellularLocation>
</comment>
<feature type="compositionally biased region" description="Basic and acidic residues" evidence="7">
    <location>
        <begin position="7"/>
        <end position="20"/>
    </location>
</feature>